<feature type="transmembrane region" description="Helical" evidence="8">
    <location>
        <begin position="14"/>
        <end position="36"/>
    </location>
</feature>
<dbReference type="GO" id="GO:0016763">
    <property type="term" value="F:pentosyltransferase activity"/>
    <property type="evidence" value="ECO:0007669"/>
    <property type="project" value="TreeGrafter"/>
</dbReference>
<accession>A0A2T7BC08</accession>
<dbReference type="PANTHER" id="PTHR33908:SF11">
    <property type="entry name" value="MEMBRANE PROTEIN"/>
    <property type="match status" value="1"/>
</dbReference>
<feature type="transmembrane region" description="Helical" evidence="8">
    <location>
        <begin position="246"/>
        <end position="268"/>
    </location>
</feature>
<dbReference type="GO" id="GO:0009103">
    <property type="term" value="P:lipopolysaccharide biosynthetic process"/>
    <property type="evidence" value="ECO:0007669"/>
    <property type="project" value="UniProtKB-ARBA"/>
</dbReference>
<keyword evidence="11" id="KW-1185">Reference proteome</keyword>
<dbReference type="Proteomes" id="UP000244450">
    <property type="component" value="Unassembled WGS sequence"/>
</dbReference>
<evidence type="ECO:0000256" key="2">
    <source>
        <dbReference type="ARBA" id="ARBA00022475"/>
    </source>
</evidence>
<feature type="transmembrane region" description="Helical" evidence="8">
    <location>
        <begin position="314"/>
        <end position="332"/>
    </location>
</feature>
<feature type="transmembrane region" description="Helical" evidence="8">
    <location>
        <begin position="288"/>
        <end position="308"/>
    </location>
</feature>
<keyword evidence="4" id="KW-0808">Transferase</keyword>
<dbReference type="InterPro" id="IPR050297">
    <property type="entry name" value="LipidA_mod_glycosyltrf_83"/>
</dbReference>
<keyword evidence="2" id="KW-1003">Cell membrane</keyword>
<organism evidence="10 11">
    <name type="scientific">Chitinophaga parva</name>
    <dbReference type="NCBI Taxonomy" id="2169414"/>
    <lineage>
        <taxon>Bacteria</taxon>
        <taxon>Pseudomonadati</taxon>
        <taxon>Bacteroidota</taxon>
        <taxon>Chitinophagia</taxon>
        <taxon>Chitinophagales</taxon>
        <taxon>Chitinophagaceae</taxon>
        <taxon>Chitinophaga</taxon>
    </lineage>
</organism>
<protein>
    <recommendedName>
        <fullName evidence="9">Glycosyltransferase RgtA/B/C/D-like domain-containing protein</fullName>
    </recommendedName>
</protein>
<feature type="domain" description="Glycosyltransferase RgtA/B/C/D-like" evidence="9">
    <location>
        <begin position="55"/>
        <end position="215"/>
    </location>
</feature>
<reference evidence="10 11" key="1">
    <citation type="submission" date="2018-04" db="EMBL/GenBank/DDBJ databases">
        <title>Chitinophaga fuyangensis sp. nov., isolated from soil in a chemical factory.</title>
        <authorList>
            <person name="Chen K."/>
        </authorList>
    </citation>
    <scope>NUCLEOTIDE SEQUENCE [LARGE SCALE GENOMIC DNA]</scope>
    <source>
        <strain evidence="10 11">LY-1</strain>
    </source>
</reference>
<dbReference type="PANTHER" id="PTHR33908">
    <property type="entry name" value="MANNOSYLTRANSFERASE YKCB-RELATED"/>
    <property type="match status" value="1"/>
</dbReference>
<feature type="transmembrane region" description="Helical" evidence="8">
    <location>
        <begin position="197"/>
        <end position="217"/>
    </location>
</feature>
<evidence type="ECO:0000256" key="3">
    <source>
        <dbReference type="ARBA" id="ARBA00022676"/>
    </source>
</evidence>
<evidence type="ECO:0000259" key="9">
    <source>
        <dbReference type="Pfam" id="PF13231"/>
    </source>
</evidence>
<keyword evidence="7 8" id="KW-0472">Membrane</keyword>
<dbReference type="GO" id="GO:0005886">
    <property type="term" value="C:plasma membrane"/>
    <property type="evidence" value="ECO:0007669"/>
    <property type="project" value="UniProtKB-SubCell"/>
</dbReference>
<keyword evidence="3" id="KW-0328">Glycosyltransferase</keyword>
<dbReference type="EMBL" id="QCYK01000003">
    <property type="protein sequence ID" value="PUZ22634.1"/>
    <property type="molecule type" value="Genomic_DNA"/>
</dbReference>
<comment type="subcellular location">
    <subcellularLocation>
        <location evidence="1">Cell membrane</location>
        <topology evidence="1">Multi-pass membrane protein</topology>
    </subcellularLocation>
</comment>
<evidence type="ECO:0000256" key="4">
    <source>
        <dbReference type="ARBA" id="ARBA00022679"/>
    </source>
</evidence>
<dbReference type="AlphaFoldDB" id="A0A2T7BC08"/>
<keyword evidence="5 8" id="KW-0812">Transmembrane</keyword>
<sequence>MDNRIVAGLRHDRFLWIALFFVTLLRLVFIPLMGMMPQDAYYFFYSQHLSLSYFDHPPAIAWMLRIFTTVFGRHVFALKLADSVVTALTVVMFYQLAGLFLSRARQQRAVILLLSTLMVTILGLVSTPDIPLLLMWTIALRFLYYAVFDNHKWSWIGAGVFMGLAFDSKYTAVLLPAGLLIFLVLSKPHRRWLLSGWYWASMLCFVIMTLPVVIWNVRNGFASFRFQSASRMQDASHGITFNPLDFLGVVGHQSALLLPVLFFFLLLLCWKTARRMFTRWKKISAEQLFLLSFFAPTFFGFFALSPIYWVKLNWMMPAYITGLIWVSIYFPWKWLRAQYWVSIVVHVALAVEVLFYVVPVRSDDTWVGWKTLSHEMQVLTNQHPDYFVFSADDYKTSAVLNFYLRDDVYGENILHRPALEFDFIGTELDDLAGRNAFFVDSNNNGDRPVPDTVYYPVALHKYFDSVKPLKQIRIIRGGTVVRTFMVYECLGYKPRE</sequence>
<evidence type="ECO:0000256" key="1">
    <source>
        <dbReference type="ARBA" id="ARBA00004651"/>
    </source>
</evidence>
<evidence type="ECO:0000313" key="10">
    <source>
        <dbReference type="EMBL" id="PUZ22634.1"/>
    </source>
</evidence>
<feature type="transmembrane region" description="Helical" evidence="8">
    <location>
        <begin position="339"/>
        <end position="358"/>
    </location>
</feature>
<proteinExistence type="predicted"/>
<evidence type="ECO:0000256" key="5">
    <source>
        <dbReference type="ARBA" id="ARBA00022692"/>
    </source>
</evidence>
<name>A0A2T7BC08_9BACT</name>
<dbReference type="OrthoDB" id="9813729at2"/>
<gene>
    <name evidence="10" type="ORF">DCC81_19565</name>
</gene>
<dbReference type="Pfam" id="PF13231">
    <property type="entry name" value="PMT_2"/>
    <property type="match status" value="1"/>
</dbReference>
<evidence type="ECO:0000313" key="11">
    <source>
        <dbReference type="Proteomes" id="UP000244450"/>
    </source>
</evidence>
<feature type="transmembrane region" description="Helical" evidence="8">
    <location>
        <begin position="83"/>
        <end position="101"/>
    </location>
</feature>
<feature type="transmembrane region" description="Helical" evidence="8">
    <location>
        <begin position="107"/>
        <end position="125"/>
    </location>
</feature>
<evidence type="ECO:0000256" key="6">
    <source>
        <dbReference type="ARBA" id="ARBA00022989"/>
    </source>
</evidence>
<evidence type="ECO:0000256" key="7">
    <source>
        <dbReference type="ARBA" id="ARBA00023136"/>
    </source>
</evidence>
<evidence type="ECO:0000256" key="8">
    <source>
        <dbReference type="SAM" id="Phobius"/>
    </source>
</evidence>
<comment type="caution">
    <text evidence="10">The sequence shown here is derived from an EMBL/GenBank/DDBJ whole genome shotgun (WGS) entry which is preliminary data.</text>
</comment>
<feature type="transmembrane region" description="Helical" evidence="8">
    <location>
        <begin position="168"/>
        <end position="185"/>
    </location>
</feature>
<keyword evidence="6 8" id="KW-1133">Transmembrane helix</keyword>
<dbReference type="InterPro" id="IPR038731">
    <property type="entry name" value="RgtA/B/C-like"/>
</dbReference>